<dbReference type="Proteomes" id="UP001627408">
    <property type="component" value="Unassembled WGS sequence"/>
</dbReference>
<dbReference type="Pfam" id="PF13589">
    <property type="entry name" value="HATPase_c_3"/>
    <property type="match status" value="1"/>
</dbReference>
<dbReference type="PROSITE" id="PS50109">
    <property type="entry name" value="HIS_KIN"/>
    <property type="match status" value="1"/>
</dbReference>
<reference evidence="8 9" key="1">
    <citation type="submission" date="2024-08" db="EMBL/GenBank/DDBJ databases">
        <title>Tateyamaria sp. nov., isolated from marine algae.</title>
        <authorList>
            <person name="Choi B.J."/>
            <person name="Kim J.M."/>
            <person name="Lee J.K."/>
            <person name="Choi D.G."/>
            <person name="Bayburt H."/>
            <person name="Baek J.H."/>
            <person name="Han D.M."/>
            <person name="Jeon C.O."/>
        </authorList>
    </citation>
    <scope>NUCLEOTIDE SEQUENCE [LARGE SCALE GENOMIC DNA]</scope>
    <source>
        <strain evidence="8 9">KMU-156</strain>
    </source>
</reference>
<keyword evidence="5" id="KW-0418">Kinase</keyword>
<gene>
    <name evidence="8" type="ORF">ACERZ8_17290</name>
</gene>
<sequence length="723" mass="81281">MSDEGVFSIRPAGRHILTIGRDLIQDPYAAVVELVKNAFDADSEYVQLDFSASNEDKRYKIVISDGGHGMSRQDVVERWMVPSTDDKLKRKVSPSGRVLQGRKGVGRFAASILGEDLLLETTTSSGKTTSVYVQWETFEQASYLDQVELLIDTDDTSKGSGTVLTISGGEIGFEEWDEAQFRRLKYELRKLTPPAAAVSGIELKQEKFDIRLRVSGFEGVQDTDEVIESFPILEFYDYMISGSVDENGAGVLKYSTQKIENSVDEDFLVDFSHLFEKSCGKLHFDIRVYDRDKDDIEQIIKRGLKDKEGNYLGNLAARQLLNFNNGVGVYRNGFRIRPLGDAQFDWLKLNQQRIQNPSRKIGSNQVIGFVHIEAEEKSGLVEKSARDGLKENAAYTRLIHLTQEVISELEKRRFALRRSLELGKPKSRVEKQLRKLFTDDHVRVDIVQRLERSGIDAKVTKEISEILSRDIADKNRAAESIRQTVAVYQGQATLGKIVNVVLHEGRRPLNFFKNQVPNLEYWGAVFDNEPTSENLAKIIPIAQELGQNADVFAQLFSRLDPLAAGKRADTREFKLADVLQGALNVFENTLADQGVTVMVDGPSDFKFLGWQQDFYAIFTNLVDNSLYWMKEKSVSNPSILLRFEVEKDKLVFIDYRDSGPGIDKTLIASEVIFDPEFSTKRDGTGLGLAIAGEAASRNNLELNVLESDEGAYFRLQPADGDAT</sequence>
<evidence type="ECO:0000256" key="4">
    <source>
        <dbReference type="ARBA" id="ARBA00022741"/>
    </source>
</evidence>
<dbReference type="PANTHER" id="PTHR44936">
    <property type="entry name" value="SENSOR PROTEIN CREC"/>
    <property type="match status" value="1"/>
</dbReference>
<dbReference type="InterPro" id="IPR050980">
    <property type="entry name" value="2C_sensor_his_kinase"/>
</dbReference>
<dbReference type="EMBL" id="JBHDIY010000002">
    <property type="protein sequence ID" value="MFL4471545.1"/>
    <property type="molecule type" value="Genomic_DNA"/>
</dbReference>
<protein>
    <recommendedName>
        <fullName evidence="2">histidine kinase</fullName>
        <ecNumber evidence="2">2.7.13.3</ecNumber>
    </recommendedName>
</protein>
<feature type="domain" description="Histidine kinase" evidence="7">
    <location>
        <begin position="500"/>
        <end position="716"/>
    </location>
</feature>
<keyword evidence="9" id="KW-1185">Reference proteome</keyword>
<evidence type="ECO:0000259" key="7">
    <source>
        <dbReference type="PROSITE" id="PS50109"/>
    </source>
</evidence>
<evidence type="ECO:0000256" key="5">
    <source>
        <dbReference type="ARBA" id="ARBA00022777"/>
    </source>
</evidence>
<evidence type="ECO:0000256" key="2">
    <source>
        <dbReference type="ARBA" id="ARBA00012438"/>
    </source>
</evidence>
<dbReference type="InterPro" id="IPR003594">
    <property type="entry name" value="HATPase_dom"/>
</dbReference>
<evidence type="ECO:0000313" key="9">
    <source>
        <dbReference type="Proteomes" id="UP001627408"/>
    </source>
</evidence>
<comment type="catalytic activity">
    <reaction evidence="1">
        <text>ATP + protein L-histidine = ADP + protein N-phospho-L-histidine.</text>
        <dbReference type="EC" id="2.7.13.3"/>
    </reaction>
</comment>
<evidence type="ECO:0000256" key="3">
    <source>
        <dbReference type="ARBA" id="ARBA00022679"/>
    </source>
</evidence>
<accession>A0ABW8UXI1</accession>
<evidence type="ECO:0000313" key="8">
    <source>
        <dbReference type="EMBL" id="MFL4471545.1"/>
    </source>
</evidence>
<comment type="caution">
    <text evidence="8">The sequence shown here is derived from an EMBL/GenBank/DDBJ whole genome shotgun (WGS) entry which is preliminary data.</text>
</comment>
<keyword evidence="4" id="KW-0547">Nucleotide-binding</keyword>
<dbReference type="InterPro" id="IPR005467">
    <property type="entry name" value="His_kinase_dom"/>
</dbReference>
<dbReference type="InterPro" id="IPR036890">
    <property type="entry name" value="HATPase_C_sf"/>
</dbReference>
<evidence type="ECO:0000256" key="6">
    <source>
        <dbReference type="ARBA" id="ARBA00022840"/>
    </source>
</evidence>
<proteinExistence type="predicted"/>
<dbReference type="EC" id="2.7.13.3" evidence="2"/>
<dbReference type="SUPFAM" id="SSF55874">
    <property type="entry name" value="ATPase domain of HSP90 chaperone/DNA topoisomerase II/histidine kinase"/>
    <property type="match status" value="2"/>
</dbReference>
<evidence type="ECO:0000256" key="1">
    <source>
        <dbReference type="ARBA" id="ARBA00000085"/>
    </source>
</evidence>
<dbReference type="RefSeq" id="WP_407593389.1">
    <property type="nucleotide sequence ID" value="NZ_JBHDIY010000002.1"/>
</dbReference>
<dbReference type="Gene3D" id="3.30.565.10">
    <property type="entry name" value="Histidine kinase-like ATPase, C-terminal domain"/>
    <property type="match status" value="2"/>
</dbReference>
<name>A0ABW8UXI1_9RHOB</name>
<organism evidence="8 9">
    <name type="scientific">Tateyamaria armeniaca</name>
    <dbReference type="NCBI Taxonomy" id="2518930"/>
    <lineage>
        <taxon>Bacteria</taxon>
        <taxon>Pseudomonadati</taxon>
        <taxon>Pseudomonadota</taxon>
        <taxon>Alphaproteobacteria</taxon>
        <taxon>Rhodobacterales</taxon>
        <taxon>Roseobacteraceae</taxon>
        <taxon>Tateyamaria</taxon>
    </lineage>
</organism>
<dbReference type="Pfam" id="PF02518">
    <property type="entry name" value="HATPase_c"/>
    <property type="match status" value="1"/>
</dbReference>
<dbReference type="SMART" id="SM00387">
    <property type="entry name" value="HATPase_c"/>
    <property type="match status" value="1"/>
</dbReference>
<keyword evidence="3" id="KW-0808">Transferase</keyword>
<keyword evidence="6 8" id="KW-0067">ATP-binding</keyword>
<dbReference type="PANTHER" id="PTHR44936:SF10">
    <property type="entry name" value="SENSOR PROTEIN RSTB"/>
    <property type="match status" value="1"/>
</dbReference>
<dbReference type="GO" id="GO:0005524">
    <property type="term" value="F:ATP binding"/>
    <property type="evidence" value="ECO:0007669"/>
    <property type="project" value="UniProtKB-KW"/>
</dbReference>